<dbReference type="Gene3D" id="3.30.450.40">
    <property type="match status" value="2"/>
</dbReference>
<keyword evidence="3" id="KW-1185">Reference proteome</keyword>
<name>A0A067C3L9_SAPPC</name>
<organism evidence="2 3">
    <name type="scientific">Saprolegnia parasitica (strain CBS 223.65)</name>
    <dbReference type="NCBI Taxonomy" id="695850"/>
    <lineage>
        <taxon>Eukaryota</taxon>
        <taxon>Sar</taxon>
        <taxon>Stramenopiles</taxon>
        <taxon>Oomycota</taxon>
        <taxon>Saprolegniomycetes</taxon>
        <taxon>Saprolegniales</taxon>
        <taxon>Saprolegniaceae</taxon>
        <taxon>Saprolegnia</taxon>
    </lineage>
</organism>
<dbReference type="SUPFAM" id="SSF55781">
    <property type="entry name" value="GAF domain-like"/>
    <property type="match status" value="2"/>
</dbReference>
<feature type="domain" description="GAF" evidence="1">
    <location>
        <begin position="38"/>
        <end position="161"/>
    </location>
</feature>
<dbReference type="PANTHER" id="PTHR43102">
    <property type="entry name" value="SLR1143 PROTEIN"/>
    <property type="match status" value="1"/>
</dbReference>
<dbReference type="KEGG" id="spar:SPRG_12419"/>
<evidence type="ECO:0000313" key="3">
    <source>
        <dbReference type="Proteomes" id="UP000030745"/>
    </source>
</evidence>
<dbReference type="Pfam" id="PF01590">
    <property type="entry name" value="GAF"/>
    <property type="match status" value="1"/>
</dbReference>
<reference evidence="2 3" key="1">
    <citation type="journal article" date="2013" name="PLoS Genet.">
        <title>Distinctive expansion of potential virulence genes in the genome of the oomycete fish pathogen Saprolegnia parasitica.</title>
        <authorList>
            <person name="Jiang R.H."/>
            <person name="de Bruijn I."/>
            <person name="Haas B.J."/>
            <person name="Belmonte R."/>
            <person name="Lobach L."/>
            <person name="Christie J."/>
            <person name="van den Ackerveken G."/>
            <person name="Bottin A."/>
            <person name="Bulone V."/>
            <person name="Diaz-Moreno S.M."/>
            <person name="Dumas B."/>
            <person name="Fan L."/>
            <person name="Gaulin E."/>
            <person name="Govers F."/>
            <person name="Grenville-Briggs L.J."/>
            <person name="Horner N.R."/>
            <person name="Levin J.Z."/>
            <person name="Mammella M."/>
            <person name="Meijer H.J."/>
            <person name="Morris P."/>
            <person name="Nusbaum C."/>
            <person name="Oome S."/>
            <person name="Phillips A.J."/>
            <person name="van Rooyen D."/>
            <person name="Rzeszutek E."/>
            <person name="Saraiva M."/>
            <person name="Secombes C.J."/>
            <person name="Seidl M.F."/>
            <person name="Snel B."/>
            <person name="Stassen J.H."/>
            <person name="Sykes S."/>
            <person name="Tripathy S."/>
            <person name="van den Berg H."/>
            <person name="Vega-Arreguin J.C."/>
            <person name="Wawra S."/>
            <person name="Young S.K."/>
            <person name="Zeng Q."/>
            <person name="Dieguez-Uribeondo J."/>
            <person name="Russ C."/>
            <person name="Tyler B.M."/>
            <person name="van West P."/>
        </authorList>
    </citation>
    <scope>NUCLEOTIDE SEQUENCE [LARGE SCALE GENOMIC DNA]</scope>
    <source>
        <strain evidence="2 3">CBS 223.65</strain>
    </source>
</reference>
<evidence type="ECO:0000313" key="2">
    <source>
        <dbReference type="EMBL" id="KDO21412.1"/>
    </source>
</evidence>
<dbReference type="GeneID" id="24134377"/>
<dbReference type="AlphaFoldDB" id="A0A067C3L9"/>
<dbReference type="InterPro" id="IPR003018">
    <property type="entry name" value="GAF"/>
</dbReference>
<accession>A0A067C3L9</accession>
<dbReference type="VEuPathDB" id="FungiDB:SPRG_12419"/>
<proteinExistence type="predicted"/>
<dbReference type="EMBL" id="KK583288">
    <property type="protein sequence ID" value="KDO21412.1"/>
    <property type="molecule type" value="Genomic_DNA"/>
</dbReference>
<dbReference type="OrthoDB" id="303614at2759"/>
<dbReference type="OMA" id="SINWCAS"/>
<dbReference type="InterPro" id="IPR029016">
    <property type="entry name" value="GAF-like_dom_sf"/>
</dbReference>
<dbReference type="PANTHER" id="PTHR43102:SF2">
    <property type="entry name" value="GAF DOMAIN-CONTAINING PROTEIN"/>
    <property type="match status" value="1"/>
</dbReference>
<gene>
    <name evidence="2" type="ORF">SPRG_12419</name>
</gene>
<evidence type="ECO:0000259" key="1">
    <source>
        <dbReference type="Pfam" id="PF01590"/>
    </source>
</evidence>
<sequence>MPRASSSATTLPSPMDMTPEGARISALVSTGILDTVPEPTFDAICEAAAHAYHCPMAAVTFIDNTRQWFKAARGLSREYFLSSESLCNTVVTSTTPLIVVNATKDPRFRAHPLVVAAPRVRFFASAPILLPGSSIVLGTVIVLDTKAHSKTQSTERLIALAAAAGRLVVTEPCGGRKKLHQNAFYFPTKDEFAAARAVGQPTDPSDSINWCASSRLRYVRRRDFQRIDLKPRGPIAFDAPICSASLIDEDCQRFIVHGKRVRVHRRDALDAHVVRTKAAVWVSDTSLDPRFRDHPWVQGATSSPFRRPIRFYACLPIYYKNELLGTYFAMDFVPRYNASFEDWKALNNDAYPHASAIEVEMALTTPLVCIPCAWVTDLVHWWKWRHASDA</sequence>
<dbReference type="Proteomes" id="UP000030745">
    <property type="component" value="Unassembled WGS sequence"/>
</dbReference>
<dbReference type="RefSeq" id="XP_012207859.1">
    <property type="nucleotide sequence ID" value="XM_012352469.1"/>
</dbReference>
<protein>
    <recommendedName>
        <fullName evidence="1">GAF domain-containing protein</fullName>
    </recommendedName>
</protein>